<accession>A0A2H9ZUN9</accession>
<dbReference type="PANTHER" id="PTHR45663:SF15">
    <property type="entry name" value="THIOREDOXIN Y1, CHLOROPLASTIC"/>
    <property type="match status" value="1"/>
</dbReference>
<proteinExistence type="predicted"/>
<name>A0A2H9ZUN9_9ASPA</name>
<evidence type="ECO:0000256" key="4">
    <source>
        <dbReference type="ARBA" id="ARBA00023157"/>
    </source>
</evidence>
<dbReference type="EMBL" id="KZ453612">
    <property type="protein sequence ID" value="PKA46998.1"/>
    <property type="molecule type" value="Genomic_DNA"/>
</dbReference>
<protein>
    <submittedName>
        <fullName evidence="7">Thioredoxin Y, chloroplastic</fullName>
    </submittedName>
</protein>
<evidence type="ECO:0000256" key="5">
    <source>
        <dbReference type="ARBA" id="ARBA00023284"/>
    </source>
</evidence>
<keyword evidence="4" id="KW-1015">Disulfide bond</keyword>
<dbReference type="PROSITE" id="PS51352">
    <property type="entry name" value="THIOREDOXIN_2"/>
    <property type="match status" value="1"/>
</dbReference>
<evidence type="ECO:0000256" key="2">
    <source>
        <dbReference type="ARBA" id="ARBA00022946"/>
    </source>
</evidence>
<evidence type="ECO:0000256" key="3">
    <source>
        <dbReference type="ARBA" id="ARBA00022982"/>
    </source>
</evidence>
<dbReference type="Proteomes" id="UP000236161">
    <property type="component" value="Unassembled WGS sequence"/>
</dbReference>
<feature type="domain" description="Thioredoxin" evidence="6">
    <location>
        <begin position="44"/>
        <end position="165"/>
    </location>
</feature>
<dbReference type="PRINTS" id="PR00421">
    <property type="entry name" value="THIOREDOXIN"/>
</dbReference>
<dbReference type="InterPro" id="IPR005746">
    <property type="entry name" value="Thioredoxin"/>
</dbReference>
<dbReference type="Gene3D" id="3.40.30.10">
    <property type="entry name" value="Glutaredoxin"/>
    <property type="match status" value="1"/>
</dbReference>
<dbReference type="SUPFAM" id="SSF52833">
    <property type="entry name" value="Thioredoxin-like"/>
    <property type="match status" value="1"/>
</dbReference>
<evidence type="ECO:0000313" key="8">
    <source>
        <dbReference type="Proteomes" id="UP000236161"/>
    </source>
</evidence>
<dbReference type="GO" id="GO:0005737">
    <property type="term" value="C:cytoplasm"/>
    <property type="evidence" value="ECO:0007669"/>
    <property type="project" value="TreeGrafter"/>
</dbReference>
<dbReference type="AlphaFoldDB" id="A0A2H9ZUN9"/>
<sequence length="168" mass="18727">MAAYSAAAAVSSCHLHRSLAADSSGLAVSLSIRATHLRCFPANSRRLSALPQRRITPKVEAKKQSFSSFDDLLENSDKPVLVDFYATWCGPCQFMVPVLEQVGQKLKDKIRVVKIDTEKYTKIADRYRIEALPTLIIFRDGKPCDRLEGAVPAEQLIKRIENALKVPQ</sequence>
<dbReference type="OrthoDB" id="2121326at2759"/>
<dbReference type="NCBIfam" id="TIGR01068">
    <property type="entry name" value="thioredoxin"/>
    <property type="match status" value="1"/>
</dbReference>
<evidence type="ECO:0000256" key="1">
    <source>
        <dbReference type="ARBA" id="ARBA00022448"/>
    </source>
</evidence>
<keyword evidence="2" id="KW-0809">Transit peptide</keyword>
<dbReference type="GO" id="GO:0015035">
    <property type="term" value="F:protein-disulfide reductase activity"/>
    <property type="evidence" value="ECO:0007669"/>
    <property type="project" value="InterPro"/>
</dbReference>
<keyword evidence="1" id="KW-0813">Transport</keyword>
<dbReference type="FunFam" id="3.40.30.10:FF:000001">
    <property type="entry name" value="Thioredoxin"/>
    <property type="match status" value="1"/>
</dbReference>
<dbReference type="InterPro" id="IPR017937">
    <property type="entry name" value="Thioredoxin_CS"/>
</dbReference>
<dbReference type="PROSITE" id="PS00194">
    <property type="entry name" value="THIOREDOXIN_1"/>
    <property type="match status" value="1"/>
</dbReference>
<dbReference type="InterPro" id="IPR013766">
    <property type="entry name" value="Thioredoxin_domain"/>
</dbReference>
<keyword evidence="3" id="KW-0249">Electron transport</keyword>
<dbReference type="CDD" id="cd02947">
    <property type="entry name" value="TRX_family"/>
    <property type="match status" value="1"/>
</dbReference>
<dbReference type="STRING" id="1088818.A0A2H9ZUN9"/>
<dbReference type="InterPro" id="IPR036249">
    <property type="entry name" value="Thioredoxin-like_sf"/>
</dbReference>
<reference evidence="7 8" key="1">
    <citation type="journal article" date="2017" name="Nature">
        <title>The Apostasia genome and the evolution of orchids.</title>
        <authorList>
            <person name="Zhang G.Q."/>
            <person name="Liu K.W."/>
            <person name="Li Z."/>
            <person name="Lohaus R."/>
            <person name="Hsiao Y.Y."/>
            <person name="Niu S.C."/>
            <person name="Wang J.Y."/>
            <person name="Lin Y.C."/>
            <person name="Xu Q."/>
            <person name="Chen L.J."/>
            <person name="Yoshida K."/>
            <person name="Fujiwara S."/>
            <person name="Wang Z.W."/>
            <person name="Zhang Y.Q."/>
            <person name="Mitsuda N."/>
            <person name="Wang M."/>
            <person name="Liu G.H."/>
            <person name="Pecoraro L."/>
            <person name="Huang H.X."/>
            <person name="Xiao X.J."/>
            <person name="Lin M."/>
            <person name="Wu X.Y."/>
            <person name="Wu W.L."/>
            <person name="Chen Y.Y."/>
            <person name="Chang S.B."/>
            <person name="Sakamoto S."/>
            <person name="Ohme-Takagi M."/>
            <person name="Yagi M."/>
            <person name="Zeng S.J."/>
            <person name="Shen C.Y."/>
            <person name="Yeh C.M."/>
            <person name="Luo Y.B."/>
            <person name="Tsai W.C."/>
            <person name="Van de Peer Y."/>
            <person name="Liu Z.J."/>
        </authorList>
    </citation>
    <scope>NUCLEOTIDE SEQUENCE [LARGE SCALE GENOMIC DNA]</scope>
    <source>
        <strain evidence="8">cv. Shenzhen</strain>
        <tissue evidence="7">Stem</tissue>
    </source>
</reference>
<gene>
    <name evidence="7" type="ORF">AXF42_Ash011672</name>
</gene>
<dbReference type="PANTHER" id="PTHR45663">
    <property type="entry name" value="GEO12009P1"/>
    <property type="match status" value="1"/>
</dbReference>
<keyword evidence="5" id="KW-0676">Redox-active center</keyword>
<keyword evidence="8" id="KW-1185">Reference proteome</keyword>
<dbReference type="Pfam" id="PF00085">
    <property type="entry name" value="Thioredoxin"/>
    <property type="match status" value="1"/>
</dbReference>
<evidence type="ECO:0000259" key="6">
    <source>
        <dbReference type="PROSITE" id="PS51352"/>
    </source>
</evidence>
<organism evidence="7 8">
    <name type="scientific">Apostasia shenzhenica</name>
    <dbReference type="NCBI Taxonomy" id="1088818"/>
    <lineage>
        <taxon>Eukaryota</taxon>
        <taxon>Viridiplantae</taxon>
        <taxon>Streptophyta</taxon>
        <taxon>Embryophyta</taxon>
        <taxon>Tracheophyta</taxon>
        <taxon>Spermatophyta</taxon>
        <taxon>Magnoliopsida</taxon>
        <taxon>Liliopsida</taxon>
        <taxon>Asparagales</taxon>
        <taxon>Orchidaceae</taxon>
        <taxon>Apostasioideae</taxon>
        <taxon>Apostasia</taxon>
    </lineage>
</organism>
<evidence type="ECO:0000313" key="7">
    <source>
        <dbReference type="EMBL" id="PKA46998.1"/>
    </source>
</evidence>